<evidence type="ECO:0000256" key="2">
    <source>
        <dbReference type="SAM" id="MobiDB-lite"/>
    </source>
</evidence>
<dbReference type="PANTHER" id="PTHR10672">
    <property type="entry name" value="ADDUCIN"/>
    <property type="match status" value="1"/>
</dbReference>
<name>A0AAV5ULA0_9BILA</name>
<feature type="compositionally biased region" description="Basic and acidic residues" evidence="2">
    <location>
        <begin position="1"/>
        <end position="17"/>
    </location>
</feature>
<dbReference type="GO" id="GO:0051015">
    <property type="term" value="F:actin filament binding"/>
    <property type="evidence" value="ECO:0007669"/>
    <property type="project" value="TreeGrafter"/>
</dbReference>
<gene>
    <name evidence="4" type="ORF">PENTCL1PPCAC_30060</name>
</gene>
<evidence type="ECO:0000259" key="3">
    <source>
        <dbReference type="SMART" id="SM01007"/>
    </source>
</evidence>
<keyword evidence="5" id="KW-1185">Reference proteome</keyword>
<dbReference type="Pfam" id="PF00596">
    <property type="entry name" value="Aldolase_II"/>
    <property type="match status" value="1"/>
</dbReference>
<dbReference type="GO" id="GO:0005856">
    <property type="term" value="C:cytoskeleton"/>
    <property type="evidence" value="ECO:0007669"/>
    <property type="project" value="TreeGrafter"/>
</dbReference>
<dbReference type="SMART" id="SM01007">
    <property type="entry name" value="Aldolase_II"/>
    <property type="match status" value="1"/>
</dbReference>
<evidence type="ECO:0000256" key="1">
    <source>
        <dbReference type="ARBA" id="ARBA00006274"/>
    </source>
</evidence>
<reference evidence="4" key="1">
    <citation type="submission" date="2023-10" db="EMBL/GenBank/DDBJ databases">
        <title>Genome assembly of Pristionchus species.</title>
        <authorList>
            <person name="Yoshida K."/>
            <person name="Sommer R.J."/>
        </authorList>
    </citation>
    <scope>NUCLEOTIDE SEQUENCE</scope>
    <source>
        <strain evidence="4">RS0144</strain>
    </source>
</reference>
<accession>A0AAV5ULA0</accession>
<dbReference type="PANTHER" id="PTHR10672:SF3">
    <property type="entry name" value="PROTEIN HU-LI TAI SHAO"/>
    <property type="match status" value="1"/>
</dbReference>
<dbReference type="AlphaFoldDB" id="A0AAV5ULA0"/>
<dbReference type="InterPro" id="IPR051017">
    <property type="entry name" value="Aldolase-II_Adducin_sf"/>
</dbReference>
<dbReference type="SUPFAM" id="SSF53639">
    <property type="entry name" value="AraD/HMP-PK domain-like"/>
    <property type="match status" value="1"/>
</dbReference>
<organism evidence="4 5">
    <name type="scientific">Pristionchus entomophagus</name>
    <dbReference type="NCBI Taxonomy" id="358040"/>
    <lineage>
        <taxon>Eukaryota</taxon>
        <taxon>Metazoa</taxon>
        <taxon>Ecdysozoa</taxon>
        <taxon>Nematoda</taxon>
        <taxon>Chromadorea</taxon>
        <taxon>Rhabditida</taxon>
        <taxon>Rhabditina</taxon>
        <taxon>Diplogasteromorpha</taxon>
        <taxon>Diplogasteroidea</taxon>
        <taxon>Neodiplogasteridae</taxon>
        <taxon>Pristionchus</taxon>
    </lineage>
</organism>
<comment type="caution">
    <text evidence="4">The sequence shown here is derived from an EMBL/GenBank/DDBJ whole genome shotgun (WGS) entry which is preliminary data.</text>
</comment>
<dbReference type="EMBL" id="BTSX01000006">
    <property type="protein sequence ID" value="GMT07886.1"/>
    <property type="molecule type" value="Genomic_DNA"/>
</dbReference>
<dbReference type="GO" id="GO:0014069">
    <property type="term" value="C:postsynaptic density"/>
    <property type="evidence" value="ECO:0007669"/>
    <property type="project" value="TreeGrafter"/>
</dbReference>
<evidence type="ECO:0000313" key="4">
    <source>
        <dbReference type="EMBL" id="GMT07886.1"/>
    </source>
</evidence>
<dbReference type="Gene3D" id="3.40.225.10">
    <property type="entry name" value="Class II aldolase/adducin N-terminal domain"/>
    <property type="match status" value="1"/>
</dbReference>
<feature type="region of interest" description="Disordered" evidence="2">
    <location>
        <begin position="1"/>
        <end position="20"/>
    </location>
</feature>
<dbReference type="InterPro" id="IPR001303">
    <property type="entry name" value="Aldolase_II/adducin_N"/>
</dbReference>
<protein>
    <recommendedName>
        <fullName evidence="3">Class II aldolase/adducin N-terminal domain-containing protein</fullName>
    </recommendedName>
</protein>
<comment type="similarity">
    <text evidence="1">Belongs to the aldolase class II family. Adducin subfamily.</text>
</comment>
<feature type="domain" description="Class II aldolase/adducin N-terminal" evidence="3">
    <location>
        <begin position="110"/>
        <end position="288"/>
    </location>
</feature>
<evidence type="ECO:0000313" key="5">
    <source>
        <dbReference type="Proteomes" id="UP001432027"/>
    </source>
</evidence>
<dbReference type="InterPro" id="IPR036409">
    <property type="entry name" value="Aldolase_II/adducin_N_sf"/>
</dbReference>
<dbReference type="GO" id="GO:0005886">
    <property type="term" value="C:plasma membrane"/>
    <property type="evidence" value="ECO:0007669"/>
    <property type="project" value="UniProtKB-SubCell"/>
</dbReference>
<sequence>MAKSPSRNDRERPYRIDPDDEEYIKDLQRPAVIKADLSEMERRKKVHELLESKGFCRQLEMSMRAESDELSTSLHGHLPPIHFPTKHSRVPPIADLLDGEFTSNERQCRSKLACFLRVIENFRWSSSFNAHVSLRLSDSQLLTQPIGLFYNEIRASSLLKVDLNGTILHQGITRLGISEPNFSLHSSIFSWREDVQCIAHLQSPIITAVSSLKCGLLPICPEATFLGAVGYFDFFGTLSEDDSIRLQAAVENVHVLVVRNNGIIAMGGSVEETALYASHIFTTCETQIRAAKAGIENIHVPSTSDHASEVNGNTELNEEVEKANEEKRLPSGGYSVGTIEWESFMRVLDTKGLGTGHVYRMQFDSADAIPNDAIDQLMTASSYRKSMSNKWLSSPIKYQRVDFLEKGTVSPKKITKWIADAHNPSQSGNAVKISTVHQFAPLSPTTNDFKAKQRLLKETRITGDLNAGPQSNIMNGLYTETDGSSQIPDDRSVLIGTASRGIIERDYRCHAQVYRQLYAANPFREQTNDELDRYFKEVEKRSSRSKSCDPAVRASTLRMENVAEQPSLAHFFEGKQSKICMVQSRLPCSTKLLRLISFQQNPRNMRSGRNRVSYRTSVANFYESIFYILRIHSNPVTLSAVSVCRILSP</sequence>
<proteinExistence type="inferred from homology"/>
<dbReference type="Proteomes" id="UP001432027">
    <property type="component" value="Unassembled WGS sequence"/>
</dbReference>